<dbReference type="InterPro" id="IPR016039">
    <property type="entry name" value="Thiolase-like"/>
</dbReference>
<gene>
    <name evidence="8" type="ORF">RCF98_06320</name>
</gene>
<accession>A0ABY9MVP5</accession>
<feature type="domain" description="Thiolase N-terminal" evidence="6">
    <location>
        <begin position="4"/>
        <end position="244"/>
    </location>
</feature>
<dbReference type="Gene3D" id="3.40.47.10">
    <property type="match status" value="1"/>
</dbReference>
<proteinExistence type="inferred from homology"/>
<dbReference type="Proteomes" id="UP001236657">
    <property type="component" value="Chromosome"/>
</dbReference>
<dbReference type="SUPFAM" id="SSF53901">
    <property type="entry name" value="Thiolase-like"/>
    <property type="match status" value="2"/>
</dbReference>
<dbReference type="InterPro" id="IPR020617">
    <property type="entry name" value="Thiolase_C"/>
</dbReference>
<dbReference type="PROSITE" id="PS00098">
    <property type="entry name" value="THIOLASE_1"/>
    <property type="match status" value="1"/>
</dbReference>
<dbReference type="PIRSF" id="PIRSF000429">
    <property type="entry name" value="Ac-CoA_Ac_transf"/>
    <property type="match status" value="1"/>
</dbReference>
<dbReference type="InterPro" id="IPR002155">
    <property type="entry name" value="Thiolase"/>
</dbReference>
<dbReference type="NCBIfam" id="TIGR01930">
    <property type="entry name" value="AcCoA-C-Actrans"/>
    <property type="match status" value="1"/>
</dbReference>
<sequence>MKNVVIAGYTRTPFTLAHKGAFTKVRPDDLATAAVLGLLAKTGVDGTEIEDLILGCAFPEGEQGFNMARLIVLMAGLPQAVGGVTVNRFCGSSMQAIHQAAGAIQMNAGNAFICAGVESMTRIPMTGFNPSPNPHLYEKLPAAYIGMGQTAEIVAKQYAISREEQEAFAVTSQQKAAAAQAAGKLADEIIPVAKVTQDGSLRPDTSLEGLAGLRLAFDEHGTVTAGTASPLTDGASATLVCSEDFANAHGLPILARIRSIAISGCAPETMGLGPILSTQKALQRAGLSIADLDIIELNEAFASQSIACIRDLGLDMAKINLDGGAIALGHPLGATGARITGKAAALLKREGKQFALATQCIGGGQGIATILEAVS</sequence>
<evidence type="ECO:0000256" key="4">
    <source>
        <dbReference type="ARBA" id="ARBA00023315"/>
    </source>
</evidence>
<feature type="domain" description="Thiolase C-terminal" evidence="7">
    <location>
        <begin position="252"/>
        <end position="372"/>
    </location>
</feature>
<dbReference type="Pfam" id="PF00108">
    <property type="entry name" value="Thiolase_N"/>
    <property type="match status" value="1"/>
</dbReference>
<comment type="similarity">
    <text evidence="2 5">Belongs to the thiolase-like superfamily. Thiolase family.</text>
</comment>
<organism evidence="8 9">
    <name type="scientific">Thiothrix lacustris</name>
    <dbReference type="NCBI Taxonomy" id="525917"/>
    <lineage>
        <taxon>Bacteria</taxon>
        <taxon>Pseudomonadati</taxon>
        <taxon>Pseudomonadota</taxon>
        <taxon>Gammaproteobacteria</taxon>
        <taxon>Thiotrichales</taxon>
        <taxon>Thiotrichaceae</taxon>
        <taxon>Thiothrix</taxon>
    </lineage>
</organism>
<dbReference type="CDD" id="cd00751">
    <property type="entry name" value="thiolase"/>
    <property type="match status" value="1"/>
</dbReference>
<dbReference type="Pfam" id="PF02803">
    <property type="entry name" value="Thiolase_C"/>
    <property type="match status" value="1"/>
</dbReference>
<dbReference type="GO" id="GO:0016746">
    <property type="term" value="F:acyltransferase activity"/>
    <property type="evidence" value="ECO:0007669"/>
    <property type="project" value="UniProtKB-KW"/>
</dbReference>
<reference evidence="8 9" key="1">
    <citation type="submission" date="2023-08" db="EMBL/GenBank/DDBJ databases">
        <title>New molecular markers tilS and rpoB for phylogenetic and monitoring studies of the genus Thiothrix biodiversity.</title>
        <authorList>
            <person name="Ravin N.V."/>
            <person name="Smolyakov D."/>
            <person name="Markov N.D."/>
            <person name="Beletsky A.V."/>
            <person name="Mardanov A.V."/>
            <person name="Rudenko T.S."/>
            <person name="Grabovich M.Y."/>
        </authorList>
    </citation>
    <scope>NUCLEOTIDE SEQUENCE [LARGE SCALE GENOMIC DNA]</scope>
    <source>
        <strain evidence="8 9">MK1</strain>
    </source>
</reference>
<comment type="pathway">
    <text evidence="1">Lipid metabolism.</text>
</comment>
<keyword evidence="9" id="KW-1185">Reference proteome</keyword>
<dbReference type="PANTHER" id="PTHR43853:SF21">
    <property type="entry name" value="STEROID 3-KETOACYL-COA THIOLASE"/>
    <property type="match status" value="1"/>
</dbReference>
<dbReference type="EMBL" id="CP133218">
    <property type="protein sequence ID" value="WML91951.1"/>
    <property type="molecule type" value="Genomic_DNA"/>
</dbReference>
<dbReference type="InterPro" id="IPR020615">
    <property type="entry name" value="Thiolase_acyl_enz_int_AS"/>
</dbReference>
<evidence type="ECO:0000256" key="3">
    <source>
        <dbReference type="ARBA" id="ARBA00022679"/>
    </source>
</evidence>
<dbReference type="EC" id="2.3.1.-" evidence="8"/>
<keyword evidence="3 5" id="KW-0808">Transferase</keyword>
<dbReference type="InterPro" id="IPR050215">
    <property type="entry name" value="Thiolase-like_sf_Thiolase"/>
</dbReference>
<evidence type="ECO:0000313" key="9">
    <source>
        <dbReference type="Proteomes" id="UP001236657"/>
    </source>
</evidence>
<evidence type="ECO:0000256" key="1">
    <source>
        <dbReference type="ARBA" id="ARBA00005189"/>
    </source>
</evidence>
<evidence type="ECO:0000259" key="7">
    <source>
        <dbReference type="Pfam" id="PF02803"/>
    </source>
</evidence>
<dbReference type="InterPro" id="IPR020616">
    <property type="entry name" value="Thiolase_N"/>
</dbReference>
<name>A0ABY9MVP5_9GAMM</name>
<dbReference type="PANTHER" id="PTHR43853">
    <property type="entry name" value="3-KETOACYL-COA THIOLASE, PEROXISOMAL"/>
    <property type="match status" value="1"/>
</dbReference>
<evidence type="ECO:0000256" key="2">
    <source>
        <dbReference type="ARBA" id="ARBA00010982"/>
    </source>
</evidence>
<protein>
    <submittedName>
        <fullName evidence="8">Thiolase family protein</fullName>
        <ecNumber evidence="8">2.3.1.-</ecNumber>
    </submittedName>
</protein>
<keyword evidence="4 5" id="KW-0012">Acyltransferase</keyword>
<evidence type="ECO:0000313" key="8">
    <source>
        <dbReference type="EMBL" id="WML91951.1"/>
    </source>
</evidence>
<dbReference type="RefSeq" id="WP_308896934.1">
    <property type="nucleotide sequence ID" value="NZ_CP133218.1"/>
</dbReference>
<dbReference type="PROSITE" id="PS00737">
    <property type="entry name" value="THIOLASE_2"/>
    <property type="match status" value="1"/>
</dbReference>
<evidence type="ECO:0000256" key="5">
    <source>
        <dbReference type="RuleBase" id="RU003557"/>
    </source>
</evidence>
<evidence type="ECO:0000259" key="6">
    <source>
        <dbReference type="Pfam" id="PF00108"/>
    </source>
</evidence>
<dbReference type="InterPro" id="IPR020613">
    <property type="entry name" value="Thiolase_CS"/>
</dbReference>